<feature type="compositionally biased region" description="Basic and acidic residues" evidence="1">
    <location>
        <begin position="102"/>
        <end position="114"/>
    </location>
</feature>
<evidence type="ECO:0000313" key="2">
    <source>
        <dbReference type="Ensembl" id="ENSPTEP00000038982.1"/>
    </source>
</evidence>
<feature type="region of interest" description="Disordered" evidence="1">
    <location>
        <begin position="56"/>
        <end position="130"/>
    </location>
</feature>
<dbReference type="Proteomes" id="UP000694416">
    <property type="component" value="Unplaced"/>
</dbReference>
<dbReference type="Ensembl" id="ENSPTET00000052476.1">
    <property type="protein sequence ID" value="ENSPTEP00000038982.1"/>
    <property type="gene ID" value="ENSPTEG00000036152.1"/>
</dbReference>
<sequence length="247" mass="27214">MGGDAFRPFPLTQAGGQKDHSQKQEPAQPQGHADVYIYREEGSRQNLRLSPRLECNDAMVTDTADPGAQAQQGLGFQKLPEEEPEADLSPGLPAAHLIVQQTEERGGACHKQEGEEAEEPAPPGALGPRCLPGKRLLGQLHVPDHAFRAHGVLSRPAGKMADIQTERAYQKQPTIFQNKKRVLLGETGKEKLPRADPLWCGDQDEDAEDHCHPLRLPPLHLQVQPLREAPQEHVCSPVPLLQGRPDW</sequence>
<accession>A0A8C9IN45</accession>
<evidence type="ECO:0000313" key="3">
    <source>
        <dbReference type="Proteomes" id="UP000694416"/>
    </source>
</evidence>
<gene>
    <name evidence="2" type="primary">LTB</name>
</gene>
<proteinExistence type="predicted"/>
<protein>
    <submittedName>
        <fullName evidence="2">Lymphotoxin beta</fullName>
    </submittedName>
</protein>
<evidence type="ECO:0000256" key="1">
    <source>
        <dbReference type="SAM" id="MobiDB-lite"/>
    </source>
</evidence>
<name>A0A8C9IN45_9PRIM</name>
<reference evidence="2" key="2">
    <citation type="submission" date="2025-09" db="UniProtKB">
        <authorList>
            <consortium name="Ensembl"/>
        </authorList>
    </citation>
    <scope>IDENTIFICATION</scope>
</reference>
<feature type="region of interest" description="Disordered" evidence="1">
    <location>
        <begin position="1"/>
        <end position="43"/>
    </location>
</feature>
<keyword evidence="3" id="KW-1185">Reference proteome</keyword>
<dbReference type="AlphaFoldDB" id="A0A8C9IN45"/>
<dbReference type="Gene3D" id="2.40.50.1000">
    <property type="match status" value="1"/>
</dbReference>
<organism evidence="2 3">
    <name type="scientific">Piliocolobus tephrosceles</name>
    <name type="common">Ugandan red Colobus</name>
    <dbReference type="NCBI Taxonomy" id="591936"/>
    <lineage>
        <taxon>Eukaryota</taxon>
        <taxon>Metazoa</taxon>
        <taxon>Chordata</taxon>
        <taxon>Craniata</taxon>
        <taxon>Vertebrata</taxon>
        <taxon>Euteleostomi</taxon>
        <taxon>Mammalia</taxon>
        <taxon>Eutheria</taxon>
        <taxon>Euarchontoglires</taxon>
        <taxon>Primates</taxon>
        <taxon>Haplorrhini</taxon>
        <taxon>Catarrhini</taxon>
        <taxon>Cercopithecidae</taxon>
        <taxon>Colobinae</taxon>
        <taxon>Piliocolobus</taxon>
    </lineage>
</organism>
<reference evidence="2" key="1">
    <citation type="submission" date="2025-08" db="UniProtKB">
        <authorList>
            <consortium name="Ensembl"/>
        </authorList>
    </citation>
    <scope>IDENTIFICATION</scope>
</reference>